<keyword evidence="1" id="KW-1133">Transmembrane helix</keyword>
<evidence type="ECO:0000313" key="2">
    <source>
        <dbReference type="EMBL" id="REJ28540.1"/>
    </source>
</evidence>
<feature type="transmembrane region" description="Helical" evidence="1">
    <location>
        <begin position="95"/>
        <end position="116"/>
    </location>
</feature>
<dbReference type="RefSeq" id="WP_276643406.1">
    <property type="nucleotide sequence ID" value="NZ_QEWE01000016.1"/>
</dbReference>
<dbReference type="AlphaFoldDB" id="A0A3E0K495"/>
<evidence type="ECO:0000313" key="3">
    <source>
        <dbReference type="Proteomes" id="UP000257014"/>
    </source>
</evidence>
<organism evidence="2 3">
    <name type="scientific">Caldibacillus debilis</name>
    <dbReference type="NCBI Taxonomy" id="301148"/>
    <lineage>
        <taxon>Bacteria</taxon>
        <taxon>Bacillati</taxon>
        <taxon>Bacillota</taxon>
        <taxon>Bacilli</taxon>
        <taxon>Bacillales</taxon>
        <taxon>Bacillaceae</taxon>
        <taxon>Caldibacillus</taxon>
    </lineage>
</organism>
<reference evidence="2 3" key="1">
    <citation type="submission" date="2018-03" db="EMBL/GenBank/DDBJ databases">
        <authorList>
            <person name="Keele B.F."/>
        </authorList>
    </citation>
    <scope>NUCLEOTIDE SEQUENCE [LARGE SCALE GENOMIC DNA]</scope>
    <source>
        <strain evidence="2">ZCTH4_d</strain>
    </source>
</reference>
<feature type="transmembrane region" description="Helical" evidence="1">
    <location>
        <begin position="123"/>
        <end position="141"/>
    </location>
</feature>
<comment type="caution">
    <text evidence="2">The sequence shown here is derived from an EMBL/GenBank/DDBJ whole genome shotgun (WGS) entry which is preliminary data.</text>
</comment>
<dbReference type="EMBL" id="QEWE01000016">
    <property type="protein sequence ID" value="REJ28540.1"/>
    <property type="molecule type" value="Genomic_DNA"/>
</dbReference>
<sequence>MFFEWLNDKLPLPAVLLLFPVVFMVHDFEEILTVEKWTKQNKEKVFALLPKKLHRFFWSSFHINTLEFAKDVFWIFLAITAAALIAVLFQWYGFFLIFLAIFFFHVFTHFGQSVLFKGYAPGVWTSLFPVLPYSLYAYYRLLHERAVQWEDLFWSFIGMTAAACALILFLIRGRDRAAKRMGDGRSPQPVRVDK</sequence>
<dbReference type="InterPro" id="IPR025671">
    <property type="entry name" value="HXXEE"/>
</dbReference>
<keyword evidence="1" id="KW-0472">Membrane</keyword>
<feature type="transmembrane region" description="Helical" evidence="1">
    <location>
        <begin position="153"/>
        <end position="171"/>
    </location>
</feature>
<evidence type="ECO:0000256" key="1">
    <source>
        <dbReference type="SAM" id="Phobius"/>
    </source>
</evidence>
<dbReference type="Proteomes" id="UP000257014">
    <property type="component" value="Unassembled WGS sequence"/>
</dbReference>
<dbReference type="Pfam" id="PF13787">
    <property type="entry name" value="HXXEE"/>
    <property type="match status" value="1"/>
</dbReference>
<accession>A0A3E0K495</accession>
<feature type="transmembrane region" description="Helical" evidence="1">
    <location>
        <begin position="12"/>
        <end position="32"/>
    </location>
</feature>
<feature type="transmembrane region" description="Helical" evidence="1">
    <location>
        <begin position="72"/>
        <end position="89"/>
    </location>
</feature>
<name>A0A3E0K495_9BACI</name>
<protein>
    <submittedName>
        <fullName evidence="2">HXXEE domain-containing protein</fullName>
    </submittedName>
</protein>
<proteinExistence type="predicted"/>
<gene>
    <name evidence="2" type="ORF">C6P37_07790</name>
</gene>
<keyword evidence="1" id="KW-0812">Transmembrane</keyword>